<gene>
    <name evidence="1" type="ORF">F8388_008800</name>
</gene>
<reference evidence="1 2" key="1">
    <citation type="journal article" date="2020" name="bioRxiv">
        <title>Sequence and annotation of 42 cannabis genomes reveals extensive copy number variation in cannabinoid synthesis and pathogen resistance genes.</title>
        <authorList>
            <person name="Mckernan K.J."/>
            <person name="Helbert Y."/>
            <person name="Kane L.T."/>
            <person name="Ebling H."/>
            <person name="Zhang L."/>
            <person name="Liu B."/>
            <person name="Eaton Z."/>
            <person name="Mclaughlin S."/>
            <person name="Kingan S."/>
            <person name="Baybayan P."/>
            <person name="Concepcion G."/>
            <person name="Jordan M."/>
            <person name="Riva A."/>
            <person name="Barbazuk W."/>
            <person name="Harkins T."/>
        </authorList>
    </citation>
    <scope>NUCLEOTIDE SEQUENCE [LARGE SCALE GENOMIC DNA]</scope>
    <source>
        <strain evidence="2">cv. Jamaican Lion 4</strain>
        <tissue evidence="1">Leaf</tissue>
    </source>
</reference>
<accession>A0A7J6ENH2</accession>
<dbReference type="EMBL" id="JAATIP010000211">
    <property type="protein sequence ID" value="KAF4359895.1"/>
    <property type="molecule type" value="Genomic_DNA"/>
</dbReference>
<evidence type="ECO:0000313" key="1">
    <source>
        <dbReference type="EMBL" id="KAF4359895.1"/>
    </source>
</evidence>
<protein>
    <submittedName>
        <fullName evidence="1">Uncharacterized protein</fullName>
    </submittedName>
</protein>
<proteinExistence type="predicted"/>
<name>A0A7J6ENH2_CANSA</name>
<dbReference type="AlphaFoldDB" id="A0A7J6ENH2"/>
<sequence length="136" mass="16151">MTLFDEVQDLQNPSMVLDTLFCEEEDFEDEFEEKEEEEEKNDLFWKSDELSSLITKEEQTHFCYSDLSLDESLMEVSVFFSLSFLIQNFWAINIIYCNNNEIEPFNTVEYHLNEAQLNLSMDHFTVNILSSKMIIT</sequence>
<comment type="caution">
    <text evidence="1">The sequence shown here is derived from an EMBL/GenBank/DDBJ whole genome shotgun (WGS) entry which is preliminary data.</text>
</comment>
<dbReference type="Proteomes" id="UP000525078">
    <property type="component" value="Unassembled WGS sequence"/>
</dbReference>
<organism evidence="1 2">
    <name type="scientific">Cannabis sativa</name>
    <name type="common">Hemp</name>
    <name type="synonym">Marijuana</name>
    <dbReference type="NCBI Taxonomy" id="3483"/>
    <lineage>
        <taxon>Eukaryota</taxon>
        <taxon>Viridiplantae</taxon>
        <taxon>Streptophyta</taxon>
        <taxon>Embryophyta</taxon>
        <taxon>Tracheophyta</taxon>
        <taxon>Spermatophyta</taxon>
        <taxon>Magnoliopsida</taxon>
        <taxon>eudicotyledons</taxon>
        <taxon>Gunneridae</taxon>
        <taxon>Pentapetalae</taxon>
        <taxon>rosids</taxon>
        <taxon>fabids</taxon>
        <taxon>Rosales</taxon>
        <taxon>Cannabaceae</taxon>
        <taxon>Cannabis</taxon>
    </lineage>
</organism>
<evidence type="ECO:0000313" key="2">
    <source>
        <dbReference type="Proteomes" id="UP000525078"/>
    </source>
</evidence>